<evidence type="ECO:0000259" key="1">
    <source>
        <dbReference type="Pfam" id="PF03551"/>
    </source>
</evidence>
<dbReference type="Proteomes" id="UP000289856">
    <property type="component" value="Chromosome"/>
</dbReference>
<proteinExistence type="predicted"/>
<dbReference type="PANTHER" id="PTHR33169:SF14">
    <property type="entry name" value="TRANSCRIPTIONAL REGULATOR RV3488"/>
    <property type="match status" value="1"/>
</dbReference>
<organism evidence="2 3">
    <name type="scientific">Cohnella abietis</name>
    <dbReference type="NCBI Taxonomy" id="2507935"/>
    <lineage>
        <taxon>Bacteria</taxon>
        <taxon>Bacillati</taxon>
        <taxon>Bacillota</taxon>
        <taxon>Bacilli</taxon>
        <taxon>Bacillales</taxon>
        <taxon>Paenibacillaceae</taxon>
        <taxon>Cohnella</taxon>
    </lineage>
</organism>
<dbReference type="InterPro" id="IPR052509">
    <property type="entry name" value="Metal_resp_DNA-bind_regulator"/>
</dbReference>
<dbReference type="KEGG" id="cohn:KCTCHS21_01990"/>
<dbReference type="Gene3D" id="1.10.10.10">
    <property type="entry name" value="Winged helix-like DNA-binding domain superfamily/Winged helix DNA-binding domain"/>
    <property type="match status" value="1"/>
</dbReference>
<dbReference type="InterPro" id="IPR005149">
    <property type="entry name" value="Tscrpt_reg_PadR_N"/>
</dbReference>
<dbReference type="Pfam" id="PF03551">
    <property type="entry name" value="PadR"/>
    <property type="match status" value="1"/>
</dbReference>
<evidence type="ECO:0000313" key="3">
    <source>
        <dbReference type="Proteomes" id="UP000289856"/>
    </source>
</evidence>
<dbReference type="PANTHER" id="PTHR33169">
    <property type="entry name" value="PADR-FAMILY TRANSCRIPTIONAL REGULATOR"/>
    <property type="match status" value="1"/>
</dbReference>
<sequence length="104" mass="12039">MEAQMKKGILEMCILFKLKDEPLYGYELMKSVRQVFPDVYEGSIYTILRRLNTTGYTNITQKESPNGPARKYYGITPSGEDYLNQMLEEWRTVLRGVSSLGINF</sequence>
<accession>A0A3T1CY89</accession>
<gene>
    <name evidence="2" type="ORF">KCTCHS21_01990</name>
</gene>
<evidence type="ECO:0000313" key="2">
    <source>
        <dbReference type="EMBL" id="BBI30800.1"/>
    </source>
</evidence>
<name>A0A3T1CY89_9BACL</name>
<reference evidence="2 3" key="1">
    <citation type="submission" date="2019-01" db="EMBL/GenBank/DDBJ databases">
        <title>Complete genome sequence of Cohnella hallensis HS21 isolated from Korean fir (Abies koreana) rhizospheric soil.</title>
        <authorList>
            <person name="Jiang L."/>
            <person name="Kang S.W."/>
            <person name="Kim S."/>
            <person name="Jung J."/>
            <person name="Kim C.Y."/>
            <person name="Kim D.H."/>
            <person name="Kim S.W."/>
            <person name="Lee J."/>
        </authorList>
    </citation>
    <scope>NUCLEOTIDE SEQUENCE [LARGE SCALE GENOMIC DNA]</scope>
    <source>
        <strain evidence="2 3">HS21</strain>
    </source>
</reference>
<dbReference type="AlphaFoldDB" id="A0A3T1CY89"/>
<dbReference type="InterPro" id="IPR036390">
    <property type="entry name" value="WH_DNA-bd_sf"/>
</dbReference>
<keyword evidence="3" id="KW-1185">Reference proteome</keyword>
<dbReference type="InterPro" id="IPR036388">
    <property type="entry name" value="WH-like_DNA-bd_sf"/>
</dbReference>
<feature type="domain" description="Transcription regulator PadR N-terminal" evidence="1">
    <location>
        <begin position="14"/>
        <end position="84"/>
    </location>
</feature>
<dbReference type="SUPFAM" id="SSF46785">
    <property type="entry name" value="Winged helix' DNA-binding domain"/>
    <property type="match status" value="1"/>
</dbReference>
<dbReference type="EMBL" id="AP019400">
    <property type="protein sequence ID" value="BBI30800.1"/>
    <property type="molecule type" value="Genomic_DNA"/>
</dbReference>
<protein>
    <submittedName>
        <fullName evidence="2">PadR family transcriptional regulator</fullName>
    </submittedName>
</protein>